<gene>
    <name evidence="1" type="ORF">FHW16_005588</name>
</gene>
<evidence type="ECO:0000313" key="2">
    <source>
        <dbReference type="Proteomes" id="UP000549052"/>
    </source>
</evidence>
<protein>
    <submittedName>
        <fullName evidence="1">Uncharacterized protein</fullName>
    </submittedName>
</protein>
<organism evidence="1 2">
    <name type="scientific">Phyllobacterium myrsinacearum</name>
    <dbReference type="NCBI Taxonomy" id="28101"/>
    <lineage>
        <taxon>Bacteria</taxon>
        <taxon>Pseudomonadati</taxon>
        <taxon>Pseudomonadota</taxon>
        <taxon>Alphaproteobacteria</taxon>
        <taxon>Hyphomicrobiales</taxon>
        <taxon>Phyllobacteriaceae</taxon>
        <taxon>Phyllobacterium</taxon>
    </lineage>
</organism>
<dbReference type="Proteomes" id="UP000549052">
    <property type="component" value="Unassembled WGS sequence"/>
</dbReference>
<dbReference type="EMBL" id="JACGXN010000017">
    <property type="protein sequence ID" value="MBA8881841.1"/>
    <property type="molecule type" value="Genomic_DNA"/>
</dbReference>
<accession>A0A839EP33</accession>
<evidence type="ECO:0000313" key="1">
    <source>
        <dbReference type="EMBL" id="MBA8881841.1"/>
    </source>
</evidence>
<name>A0A839EP33_9HYPH</name>
<dbReference type="RefSeq" id="WP_182552384.1">
    <property type="nucleotide sequence ID" value="NZ_JACGXN010000017.1"/>
</dbReference>
<comment type="caution">
    <text evidence="1">The sequence shown here is derived from an EMBL/GenBank/DDBJ whole genome shotgun (WGS) entry which is preliminary data.</text>
</comment>
<sequence length="58" mass="6588">MVVAIPELLLGVVFNSGALSLVQYAKDDTLNWIRLVAYLTLLGYFPTCYYCRLEESQL</sequence>
<proteinExistence type="predicted"/>
<dbReference type="AlphaFoldDB" id="A0A839EP33"/>
<reference evidence="1 2" key="1">
    <citation type="submission" date="2020-07" db="EMBL/GenBank/DDBJ databases">
        <title>Genomic Encyclopedia of Type Strains, Phase IV (KMG-V): Genome sequencing to study the core and pangenomes of soil and plant-associated prokaryotes.</title>
        <authorList>
            <person name="Whitman W."/>
        </authorList>
    </citation>
    <scope>NUCLEOTIDE SEQUENCE [LARGE SCALE GENOMIC DNA]</scope>
    <source>
        <strain evidence="1 2">AN3</strain>
    </source>
</reference>
<keyword evidence="2" id="KW-1185">Reference proteome</keyword>